<evidence type="ECO:0000256" key="1">
    <source>
        <dbReference type="ARBA" id="ARBA00023125"/>
    </source>
</evidence>
<dbReference type="InterPro" id="IPR006119">
    <property type="entry name" value="Resolv_N"/>
</dbReference>
<dbReference type="Gene3D" id="3.40.50.1390">
    <property type="entry name" value="Resolvase, N-terminal catalytic domain"/>
    <property type="match status" value="1"/>
</dbReference>
<evidence type="ECO:0000256" key="3">
    <source>
        <dbReference type="SAM" id="Coils"/>
    </source>
</evidence>
<dbReference type="PANTHER" id="PTHR30461:SF2">
    <property type="entry name" value="SERINE RECOMBINASE PINE-RELATED"/>
    <property type="match status" value="1"/>
</dbReference>
<dbReference type="Gene3D" id="3.90.1750.20">
    <property type="entry name" value="Putative Large Serine Recombinase, Chain B, Domain 2"/>
    <property type="match status" value="1"/>
</dbReference>
<evidence type="ECO:0000313" key="6">
    <source>
        <dbReference type="EMBL" id="MBK1815728.1"/>
    </source>
</evidence>
<dbReference type="GO" id="GO:0000150">
    <property type="term" value="F:DNA strand exchange activity"/>
    <property type="evidence" value="ECO:0007669"/>
    <property type="project" value="InterPro"/>
</dbReference>
<dbReference type="RefSeq" id="WP_200350685.1">
    <property type="nucleotide sequence ID" value="NZ_BAABHZ010000008.1"/>
</dbReference>
<dbReference type="Pfam" id="PF00239">
    <property type="entry name" value="Resolvase"/>
    <property type="match status" value="1"/>
</dbReference>
<keyword evidence="7" id="KW-1185">Reference proteome</keyword>
<keyword evidence="3" id="KW-0175">Coiled coil</keyword>
<dbReference type="EMBL" id="JAENIK010000009">
    <property type="protein sequence ID" value="MBK1815728.1"/>
    <property type="molecule type" value="Genomic_DNA"/>
</dbReference>
<dbReference type="PROSITE" id="PS51736">
    <property type="entry name" value="RECOMBINASES_3"/>
    <property type="match status" value="1"/>
</dbReference>
<evidence type="ECO:0000256" key="2">
    <source>
        <dbReference type="ARBA" id="ARBA00023172"/>
    </source>
</evidence>
<evidence type="ECO:0000259" key="5">
    <source>
        <dbReference type="PROSITE" id="PS51737"/>
    </source>
</evidence>
<gene>
    <name evidence="6" type="ORF">JIN84_08875</name>
</gene>
<feature type="domain" description="Recombinase" evidence="5">
    <location>
        <begin position="201"/>
        <end position="315"/>
    </location>
</feature>
<feature type="domain" description="Resolvase/invertase-type recombinase catalytic" evidence="4">
    <location>
        <begin position="21"/>
        <end position="186"/>
    </location>
</feature>
<feature type="coiled-coil region" evidence="3">
    <location>
        <begin position="410"/>
        <end position="464"/>
    </location>
</feature>
<dbReference type="PANTHER" id="PTHR30461">
    <property type="entry name" value="DNA-INVERTASE FROM LAMBDOID PROPHAGE"/>
    <property type="match status" value="1"/>
</dbReference>
<keyword evidence="2" id="KW-0233">DNA recombination</keyword>
<comment type="caution">
    <text evidence="6">The sequence shown here is derived from an EMBL/GenBank/DDBJ whole genome shotgun (WGS) entry which is preliminary data.</text>
</comment>
<name>A0A934R468_9BACT</name>
<dbReference type="InterPro" id="IPR038109">
    <property type="entry name" value="DNA_bind_recomb_sf"/>
</dbReference>
<dbReference type="AlphaFoldDB" id="A0A934R468"/>
<dbReference type="PROSITE" id="PS51737">
    <property type="entry name" value="RECOMBINASE_DNA_BIND"/>
    <property type="match status" value="1"/>
</dbReference>
<dbReference type="SMART" id="SM00857">
    <property type="entry name" value="Resolvase"/>
    <property type="match status" value="1"/>
</dbReference>
<dbReference type="Pfam" id="PF07508">
    <property type="entry name" value="Recombinase"/>
    <property type="match status" value="1"/>
</dbReference>
<evidence type="ECO:0000313" key="7">
    <source>
        <dbReference type="Proteomes" id="UP000600139"/>
    </source>
</evidence>
<accession>A0A934R468</accession>
<sequence length="581" mass="65274">MNTRNQKSKKQELPVVEGPKRAYSYIRFSSKKQAKGSSLSRQLEKTRKYCRERGLLLDESMSYQDLGVSAWKGMNLDDRNGLGQLVAACQDGLIPPGSAIVVEAMDRISRQRPRRVSTLLGRFLDEFRVEIHLIGIEKVLLPDVPTAAEEGMDLMYIAMLASRAAEEQETKSDRLKAAFERKRRKVADGTKLMETKPGKMPWWIVYNGKSLESPPDRAEVVRSIYLWTADGVTAPEIARRLQASGIPTWRPVTKIWTSARVRDLVRSRAPEGILSETPKTAVSGLTYEVPGYYPKLVDADIAERARAAMTANRRQAGRPHEIRAEGERPINILRGLLRYEGHWCAHGTRANGTDGAMNGYFIVYLEELKKTLVSIPARLIEPTLLAGLVELKPADLVPPPDEVDPYVGKLASLKEELKKVEKVLESLADKVEQNPDIDTLLVRLREREADRKQLREEIGELSVKVKTRPSGTARETKELKSLIDADMRENAVRGRIAELLRSMIERIDFSYNPTAATGAVSLSLLQKQGLFIPDPLPASKRRKALSMIIHFRRGGRRAIVRLDPEKMAKIGRPDTLFSGRC</sequence>
<evidence type="ECO:0000259" key="4">
    <source>
        <dbReference type="PROSITE" id="PS51736"/>
    </source>
</evidence>
<dbReference type="GO" id="GO:0003677">
    <property type="term" value="F:DNA binding"/>
    <property type="evidence" value="ECO:0007669"/>
    <property type="project" value="UniProtKB-KW"/>
</dbReference>
<reference evidence="6" key="1">
    <citation type="submission" date="2021-01" db="EMBL/GenBank/DDBJ databases">
        <title>Modified the classification status of verrucomicrobia.</title>
        <authorList>
            <person name="Feng X."/>
        </authorList>
    </citation>
    <scope>NUCLEOTIDE SEQUENCE</scope>
    <source>
        <strain evidence="6">JCM 18052</strain>
    </source>
</reference>
<dbReference type="Proteomes" id="UP000600139">
    <property type="component" value="Unassembled WGS sequence"/>
</dbReference>
<dbReference type="InterPro" id="IPR036162">
    <property type="entry name" value="Resolvase-like_N_sf"/>
</dbReference>
<keyword evidence="1" id="KW-0238">DNA-binding</keyword>
<protein>
    <submittedName>
        <fullName evidence="6">Recombinase family protein</fullName>
    </submittedName>
</protein>
<dbReference type="InterPro" id="IPR050639">
    <property type="entry name" value="SSR_resolvase"/>
</dbReference>
<dbReference type="InterPro" id="IPR011109">
    <property type="entry name" value="DNA_bind_recombinase_dom"/>
</dbReference>
<dbReference type="CDD" id="cd00338">
    <property type="entry name" value="Ser_Recombinase"/>
    <property type="match status" value="1"/>
</dbReference>
<proteinExistence type="predicted"/>
<organism evidence="6 7">
    <name type="scientific">Luteolibacter yonseiensis</name>
    <dbReference type="NCBI Taxonomy" id="1144680"/>
    <lineage>
        <taxon>Bacteria</taxon>
        <taxon>Pseudomonadati</taxon>
        <taxon>Verrucomicrobiota</taxon>
        <taxon>Verrucomicrobiia</taxon>
        <taxon>Verrucomicrobiales</taxon>
        <taxon>Verrucomicrobiaceae</taxon>
        <taxon>Luteolibacter</taxon>
    </lineage>
</organism>
<dbReference type="SUPFAM" id="SSF53041">
    <property type="entry name" value="Resolvase-like"/>
    <property type="match status" value="1"/>
</dbReference>